<dbReference type="SUPFAM" id="SSF55874">
    <property type="entry name" value="ATPase domain of HSP90 chaperone/DNA topoisomerase II/histidine kinase"/>
    <property type="match status" value="1"/>
</dbReference>
<dbReference type="PANTHER" id="PTHR40448:SF1">
    <property type="entry name" value="TWO-COMPONENT SENSOR HISTIDINE KINASE"/>
    <property type="match status" value="1"/>
</dbReference>
<protein>
    <recommendedName>
        <fullName evidence="4">Histidine kinase domain-containing protein</fullName>
    </recommendedName>
</protein>
<feature type="domain" description="Histidine kinase" evidence="4">
    <location>
        <begin position="263"/>
        <end position="395"/>
    </location>
</feature>
<keyword evidence="3" id="KW-1133">Transmembrane helix</keyword>
<evidence type="ECO:0000256" key="2">
    <source>
        <dbReference type="ARBA" id="ARBA00023012"/>
    </source>
</evidence>
<sequence>MLFSFWASLSLPMGYHTILISIFIIISLSLITSSKLYISLISEILTIMYFIVTEFAVLALFSMLTNYDTATIANNPDIKLQYSLIVKGVQFLITFLIYRMKKSFFPNLTTYSQNGIIFFLVLGIFLMGIFIFSLNYVVASKVNIILYESLLLLIYIVFVIFGYIIFKEKTQSLKIKNKLESQKEHIKNLETVISLIRKEKHDFANHINTIYAMCLLNKPNSLERIRTYLEKITNKLKSSYQYFDTGNDYVDGLLLVKSNYAFENNIHFEADFDEAPLELISIDNSELISILSNIIDNAFEAIMSKDVNEQKIVSIYTYIENGMYNISIANTGPKISNEDLDKIFEKGFSTKKENKKDHGYGLNIVKSLIEKNNGEIKVTSTEEETNFLIKFKLNQNKFNNIKSNSKILHTTF</sequence>
<dbReference type="PANTHER" id="PTHR40448">
    <property type="entry name" value="TWO-COMPONENT SENSOR HISTIDINE KINASE"/>
    <property type="match status" value="1"/>
</dbReference>
<dbReference type="EMBL" id="MCIB01000034">
    <property type="protein sequence ID" value="RKD30635.1"/>
    <property type="molecule type" value="Genomic_DNA"/>
</dbReference>
<feature type="transmembrane region" description="Helical" evidence="3">
    <location>
        <begin position="144"/>
        <end position="166"/>
    </location>
</feature>
<dbReference type="Pfam" id="PF14689">
    <property type="entry name" value="SPOB_a"/>
    <property type="match status" value="1"/>
</dbReference>
<gene>
    <name evidence="5" type="ORF">BET03_04190</name>
</gene>
<dbReference type="Pfam" id="PF02518">
    <property type="entry name" value="HATPase_c"/>
    <property type="match status" value="1"/>
</dbReference>
<dbReference type="Gene3D" id="3.30.565.10">
    <property type="entry name" value="Histidine kinase-like ATPase, C-terminal domain"/>
    <property type="match status" value="1"/>
</dbReference>
<keyword evidence="3" id="KW-0472">Membrane</keyword>
<evidence type="ECO:0000313" key="6">
    <source>
        <dbReference type="Proteomes" id="UP000284177"/>
    </source>
</evidence>
<comment type="caution">
    <text evidence="5">The sequence shown here is derived from an EMBL/GenBank/DDBJ whole genome shotgun (WGS) entry which is preliminary data.</text>
</comment>
<keyword evidence="1" id="KW-0418">Kinase</keyword>
<dbReference type="GO" id="GO:0016301">
    <property type="term" value="F:kinase activity"/>
    <property type="evidence" value="ECO:0007669"/>
    <property type="project" value="UniProtKB-KW"/>
</dbReference>
<reference evidence="5 6" key="1">
    <citation type="submission" date="2016-08" db="EMBL/GenBank/DDBJ databases">
        <title>Novel Firmicutes and Novel Genomes.</title>
        <authorList>
            <person name="Poppleton D.I."/>
            <person name="Gribaldo S."/>
        </authorList>
    </citation>
    <scope>NUCLEOTIDE SEQUENCE [LARGE SCALE GENOMIC DNA]</scope>
    <source>
        <strain evidence="5 6">CTT3</strain>
    </source>
</reference>
<evidence type="ECO:0000259" key="4">
    <source>
        <dbReference type="PROSITE" id="PS50109"/>
    </source>
</evidence>
<dbReference type="InterPro" id="IPR039506">
    <property type="entry name" value="SPOB_a"/>
</dbReference>
<dbReference type="InterPro" id="IPR003594">
    <property type="entry name" value="HATPase_dom"/>
</dbReference>
<dbReference type="AlphaFoldDB" id="A0A419SZI9"/>
<dbReference type="SMART" id="SM00387">
    <property type="entry name" value="HATPase_c"/>
    <property type="match status" value="1"/>
</dbReference>
<dbReference type="InterPro" id="IPR005467">
    <property type="entry name" value="His_kinase_dom"/>
</dbReference>
<keyword evidence="1" id="KW-0808">Transferase</keyword>
<keyword evidence="6" id="KW-1185">Reference proteome</keyword>
<accession>A0A419SZI9</accession>
<dbReference type="GO" id="GO:0000160">
    <property type="term" value="P:phosphorelay signal transduction system"/>
    <property type="evidence" value="ECO:0007669"/>
    <property type="project" value="UniProtKB-KW"/>
</dbReference>
<name>A0A419SZI9_9FIRM</name>
<dbReference type="PROSITE" id="PS50109">
    <property type="entry name" value="HIS_KIN"/>
    <property type="match status" value="1"/>
</dbReference>
<organism evidence="5 6">
    <name type="scientific">Thermohalobacter berrensis</name>
    <dbReference type="NCBI Taxonomy" id="99594"/>
    <lineage>
        <taxon>Bacteria</taxon>
        <taxon>Bacillati</taxon>
        <taxon>Bacillota</taxon>
        <taxon>Tissierellia</taxon>
        <taxon>Tissierellales</taxon>
        <taxon>Thermohalobacteraceae</taxon>
        <taxon>Thermohalobacter</taxon>
    </lineage>
</organism>
<proteinExistence type="predicted"/>
<dbReference type="GO" id="GO:0042802">
    <property type="term" value="F:identical protein binding"/>
    <property type="evidence" value="ECO:0007669"/>
    <property type="project" value="TreeGrafter"/>
</dbReference>
<feature type="transmembrane region" description="Helical" evidence="3">
    <location>
        <begin position="12"/>
        <end position="32"/>
    </location>
</feature>
<feature type="transmembrane region" description="Helical" evidence="3">
    <location>
        <begin position="44"/>
        <end position="64"/>
    </location>
</feature>
<dbReference type="Gene3D" id="1.10.287.130">
    <property type="match status" value="1"/>
</dbReference>
<evidence type="ECO:0000256" key="1">
    <source>
        <dbReference type="ARBA" id="ARBA00022777"/>
    </source>
</evidence>
<dbReference type="InterPro" id="IPR036890">
    <property type="entry name" value="HATPase_C_sf"/>
</dbReference>
<dbReference type="Proteomes" id="UP000284177">
    <property type="component" value="Unassembled WGS sequence"/>
</dbReference>
<feature type="transmembrane region" description="Helical" evidence="3">
    <location>
        <begin position="118"/>
        <end position="138"/>
    </location>
</feature>
<keyword evidence="3" id="KW-0812">Transmembrane</keyword>
<keyword evidence="2" id="KW-0902">Two-component regulatory system</keyword>
<evidence type="ECO:0000256" key="3">
    <source>
        <dbReference type="SAM" id="Phobius"/>
    </source>
</evidence>
<feature type="transmembrane region" description="Helical" evidence="3">
    <location>
        <begin position="80"/>
        <end position="98"/>
    </location>
</feature>
<evidence type="ECO:0000313" key="5">
    <source>
        <dbReference type="EMBL" id="RKD30635.1"/>
    </source>
</evidence>